<reference evidence="1" key="1">
    <citation type="submission" date="2023-03" db="EMBL/GenBank/DDBJ databases">
        <title>Massive genome expansion in bonnet fungi (Mycena s.s.) driven by repeated elements and novel gene families across ecological guilds.</title>
        <authorList>
            <consortium name="Lawrence Berkeley National Laboratory"/>
            <person name="Harder C.B."/>
            <person name="Miyauchi S."/>
            <person name="Viragh M."/>
            <person name="Kuo A."/>
            <person name="Thoen E."/>
            <person name="Andreopoulos B."/>
            <person name="Lu D."/>
            <person name="Skrede I."/>
            <person name="Drula E."/>
            <person name="Henrissat B."/>
            <person name="Morin E."/>
            <person name="Kohler A."/>
            <person name="Barry K."/>
            <person name="LaButti K."/>
            <person name="Morin E."/>
            <person name="Salamov A."/>
            <person name="Lipzen A."/>
            <person name="Mereny Z."/>
            <person name="Hegedus B."/>
            <person name="Baldrian P."/>
            <person name="Stursova M."/>
            <person name="Weitz H."/>
            <person name="Taylor A."/>
            <person name="Grigoriev I.V."/>
            <person name="Nagy L.G."/>
            <person name="Martin F."/>
            <person name="Kauserud H."/>
        </authorList>
    </citation>
    <scope>NUCLEOTIDE SEQUENCE</scope>
    <source>
        <strain evidence="1">CBHHK188m</strain>
    </source>
</reference>
<name>A0AAD7IY32_9AGAR</name>
<dbReference type="EMBL" id="JARJLG010000077">
    <property type="protein sequence ID" value="KAJ7751748.1"/>
    <property type="molecule type" value="Genomic_DNA"/>
</dbReference>
<sequence>MTPPSPTPILPPELEKEIFQIAASSGPLSIPRLMLVAWRVKTWVEPMLYRVLVILGGTGGPRGLNGMRGYPFEDDEEFSRIQSIPTSILTESVRHLFLSGMPDPVTEFILSASSGVEDFFYLNFQQHNPSILDVLGRLSLKRLYCGISTDIFESVAQVDFSHALFSHITHLELFDQLDVDDTDIWSNLALIPHLTHLALNCLSVSLALTLLETCNLLRVLVFMRSSFDDDDESELGKLARDSRFVQTDCAEFIKDWQMGALTGIDYWSRAEDFIMKRMSGEVDRFQYVMKYDESTTLR</sequence>
<dbReference type="Proteomes" id="UP001215280">
    <property type="component" value="Unassembled WGS sequence"/>
</dbReference>
<organism evidence="1 2">
    <name type="scientific">Mycena maculata</name>
    <dbReference type="NCBI Taxonomy" id="230809"/>
    <lineage>
        <taxon>Eukaryota</taxon>
        <taxon>Fungi</taxon>
        <taxon>Dikarya</taxon>
        <taxon>Basidiomycota</taxon>
        <taxon>Agaricomycotina</taxon>
        <taxon>Agaricomycetes</taxon>
        <taxon>Agaricomycetidae</taxon>
        <taxon>Agaricales</taxon>
        <taxon>Marasmiineae</taxon>
        <taxon>Mycenaceae</taxon>
        <taxon>Mycena</taxon>
    </lineage>
</organism>
<protein>
    <submittedName>
        <fullName evidence="1">Uncharacterized protein</fullName>
    </submittedName>
</protein>
<evidence type="ECO:0000313" key="2">
    <source>
        <dbReference type="Proteomes" id="UP001215280"/>
    </source>
</evidence>
<dbReference type="AlphaFoldDB" id="A0AAD7IY32"/>
<proteinExistence type="predicted"/>
<evidence type="ECO:0000313" key="1">
    <source>
        <dbReference type="EMBL" id="KAJ7751748.1"/>
    </source>
</evidence>
<comment type="caution">
    <text evidence="1">The sequence shown here is derived from an EMBL/GenBank/DDBJ whole genome shotgun (WGS) entry which is preliminary data.</text>
</comment>
<accession>A0AAD7IY32</accession>
<gene>
    <name evidence="1" type="ORF">DFH07DRAFT_774650</name>
</gene>
<keyword evidence="2" id="KW-1185">Reference proteome</keyword>